<feature type="domain" description="Endonuclease/exonuclease/phosphatase" evidence="1">
    <location>
        <begin position="4"/>
        <end position="149"/>
    </location>
</feature>
<dbReference type="PANTHER" id="PTHR35218">
    <property type="entry name" value="RNASE H DOMAIN-CONTAINING PROTEIN"/>
    <property type="match status" value="1"/>
</dbReference>
<dbReference type="Gramene" id="evm.model.02.2104">
    <property type="protein sequence ID" value="cds.evm.model.02.2104"/>
    <property type="gene ID" value="evm.TU.02.2104"/>
</dbReference>
<dbReference type="GO" id="GO:0003824">
    <property type="term" value="F:catalytic activity"/>
    <property type="evidence" value="ECO:0007669"/>
    <property type="project" value="InterPro"/>
</dbReference>
<accession>A0A803NWE1</accession>
<organism evidence="2 3">
    <name type="scientific">Cannabis sativa</name>
    <name type="common">Hemp</name>
    <name type="synonym">Marijuana</name>
    <dbReference type="NCBI Taxonomy" id="3483"/>
    <lineage>
        <taxon>Eukaryota</taxon>
        <taxon>Viridiplantae</taxon>
        <taxon>Streptophyta</taxon>
        <taxon>Embryophyta</taxon>
        <taxon>Tracheophyta</taxon>
        <taxon>Spermatophyta</taxon>
        <taxon>Magnoliopsida</taxon>
        <taxon>eudicotyledons</taxon>
        <taxon>Gunneridae</taxon>
        <taxon>Pentapetalae</taxon>
        <taxon>rosids</taxon>
        <taxon>fabids</taxon>
        <taxon>Rosales</taxon>
        <taxon>Cannabaceae</taxon>
        <taxon>Cannabis</taxon>
    </lineage>
</organism>
<dbReference type="PANTHER" id="PTHR35218:SF9">
    <property type="entry name" value="ENDONUCLEASE_EXONUCLEASE_PHOSPHATASE DOMAIN-CONTAINING PROTEIN"/>
    <property type="match status" value="1"/>
</dbReference>
<dbReference type="EnsemblPlants" id="evm.model.02.2104">
    <property type="protein sequence ID" value="cds.evm.model.02.2104"/>
    <property type="gene ID" value="evm.TU.02.2104"/>
</dbReference>
<dbReference type="Pfam" id="PF03372">
    <property type="entry name" value="Exo_endo_phos"/>
    <property type="match status" value="1"/>
</dbReference>
<dbReference type="InterPro" id="IPR005135">
    <property type="entry name" value="Endo/exonuclease/phosphatase"/>
</dbReference>
<name>A0A803NWE1_CANSA</name>
<sequence>MNVLSWNCRGLGNQRAFQFLKETVTQKQPNFVFLCETKSNKARVEFVGRGLGYEGVFIVEAQGRSGGLALLWKNEKDGRIIGFSQSHIDFMVEVEGNPKWRLTGVYGEPQRQQRMDTWNLLRSLVNNSNAPWCVIGDLNNVLSQSDKREDNLIRVG</sequence>
<evidence type="ECO:0000313" key="2">
    <source>
        <dbReference type="EnsemblPlants" id="cds.evm.model.02.2104"/>
    </source>
</evidence>
<protein>
    <recommendedName>
        <fullName evidence="1">Endonuclease/exonuclease/phosphatase domain-containing protein</fullName>
    </recommendedName>
</protein>
<dbReference type="EMBL" id="UZAU01000234">
    <property type="status" value="NOT_ANNOTATED_CDS"/>
    <property type="molecule type" value="Genomic_DNA"/>
</dbReference>
<proteinExistence type="predicted"/>
<dbReference type="AlphaFoldDB" id="A0A803NWE1"/>
<reference evidence="2" key="2">
    <citation type="submission" date="2021-03" db="UniProtKB">
        <authorList>
            <consortium name="EnsemblPlants"/>
        </authorList>
    </citation>
    <scope>IDENTIFICATION</scope>
</reference>
<evidence type="ECO:0000259" key="1">
    <source>
        <dbReference type="Pfam" id="PF03372"/>
    </source>
</evidence>
<evidence type="ECO:0000313" key="3">
    <source>
        <dbReference type="Proteomes" id="UP000596661"/>
    </source>
</evidence>
<dbReference type="Proteomes" id="UP000596661">
    <property type="component" value="Chromosome 2"/>
</dbReference>
<dbReference type="InterPro" id="IPR036691">
    <property type="entry name" value="Endo/exonu/phosph_ase_sf"/>
</dbReference>
<dbReference type="SUPFAM" id="SSF56219">
    <property type="entry name" value="DNase I-like"/>
    <property type="match status" value="1"/>
</dbReference>
<dbReference type="OMA" id="TIQQMAG"/>
<reference evidence="2" key="1">
    <citation type="submission" date="2018-11" db="EMBL/GenBank/DDBJ databases">
        <authorList>
            <person name="Grassa J C."/>
        </authorList>
    </citation>
    <scope>NUCLEOTIDE SEQUENCE [LARGE SCALE GENOMIC DNA]</scope>
</reference>
<keyword evidence="3" id="KW-1185">Reference proteome</keyword>
<dbReference type="Gene3D" id="3.60.10.10">
    <property type="entry name" value="Endonuclease/exonuclease/phosphatase"/>
    <property type="match status" value="1"/>
</dbReference>